<keyword evidence="4" id="KW-0697">Rotamase</keyword>
<evidence type="ECO:0000259" key="6">
    <source>
        <dbReference type="PROSITE" id="PS50059"/>
    </source>
</evidence>
<dbReference type="Pfam" id="PF00254">
    <property type="entry name" value="FKBP_C"/>
    <property type="match status" value="1"/>
</dbReference>
<evidence type="ECO:0000313" key="7">
    <source>
        <dbReference type="EMBL" id="PIK39047.1"/>
    </source>
</evidence>
<proteinExistence type="inferred from homology"/>
<dbReference type="GO" id="GO:0007283">
    <property type="term" value="P:spermatogenesis"/>
    <property type="evidence" value="ECO:0007669"/>
    <property type="project" value="TreeGrafter"/>
</dbReference>
<keyword evidence="4 7" id="KW-0413">Isomerase</keyword>
<keyword evidence="3" id="KW-0802">TPR repeat</keyword>
<name>A0A2G8JTE4_STIJA</name>
<reference evidence="7 8" key="1">
    <citation type="journal article" date="2017" name="PLoS Biol.">
        <title>The sea cucumber genome provides insights into morphological evolution and visceral regeneration.</title>
        <authorList>
            <person name="Zhang X."/>
            <person name="Sun L."/>
            <person name="Yuan J."/>
            <person name="Sun Y."/>
            <person name="Gao Y."/>
            <person name="Zhang L."/>
            <person name="Li S."/>
            <person name="Dai H."/>
            <person name="Hamel J.F."/>
            <person name="Liu C."/>
            <person name="Yu Y."/>
            <person name="Liu S."/>
            <person name="Lin W."/>
            <person name="Guo K."/>
            <person name="Jin S."/>
            <person name="Xu P."/>
            <person name="Storey K.B."/>
            <person name="Huan P."/>
            <person name="Zhang T."/>
            <person name="Zhou Y."/>
            <person name="Zhang J."/>
            <person name="Lin C."/>
            <person name="Li X."/>
            <person name="Xing L."/>
            <person name="Huo D."/>
            <person name="Sun M."/>
            <person name="Wang L."/>
            <person name="Mercier A."/>
            <person name="Li F."/>
            <person name="Yang H."/>
            <person name="Xiang J."/>
        </authorList>
    </citation>
    <scope>NUCLEOTIDE SEQUENCE [LARGE SCALE GENOMIC DNA]</scope>
    <source>
        <strain evidence="7">Shaxun</strain>
        <tissue evidence="7">Muscle</tissue>
    </source>
</reference>
<dbReference type="InterPro" id="IPR019734">
    <property type="entry name" value="TPR_rpt"/>
</dbReference>
<keyword evidence="2" id="KW-0677">Repeat</keyword>
<organism evidence="7 8">
    <name type="scientific">Stichopus japonicus</name>
    <name type="common">Sea cucumber</name>
    <dbReference type="NCBI Taxonomy" id="307972"/>
    <lineage>
        <taxon>Eukaryota</taxon>
        <taxon>Metazoa</taxon>
        <taxon>Echinodermata</taxon>
        <taxon>Eleutherozoa</taxon>
        <taxon>Echinozoa</taxon>
        <taxon>Holothuroidea</taxon>
        <taxon>Aspidochirotacea</taxon>
        <taxon>Aspidochirotida</taxon>
        <taxon>Stichopodidae</taxon>
        <taxon>Apostichopus</taxon>
    </lineage>
</organism>
<dbReference type="GO" id="GO:0034587">
    <property type="term" value="P:piRNA processing"/>
    <property type="evidence" value="ECO:0007669"/>
    <property type="project" value="TreeGrafter"/>
</dbReference>
<dbReference type="PANTHER" id="PTHR46674:SF1">
    <property type="entry name" value="INACTIVE PEPTIDYL-PROLYL CIS-TRANS ISOMERASE FKBP6"/>
    <property type="match status" value="1"/>
</dbReference>
<dbReference type="GO" id="GO:0051879">
    <property type="term" value="F:Hsp90 protein binding"/>
    <property type="evidence" value="ECO:0007669"/>
    <property type="project" value="TreeGrafter"/>
</dbReference>
<dbReference type="GO" id="GO:0005737">
    <property type="term" value="C:cytoplasm"/>
    <property type="evidence" value="ECO:0007669"/>
    <property type="project" value="TreeGrafter"/>
</dbReference>
<feature type="region of interest" description="Disordered" evidence="5">
    <location>
        <begin position="281"/>
        <end position="304"/>
    </location>
</feature>
<dbReference type="SUPFAM" id="SSF48452">
    <property type="entry name" value="TPR-like"/>
    <property type="match status" value="1"/>
</dbReference>
<dbReference type="AlphaFoldDB" id="A0A2G8JTE4"/>
<accession>A0A2G8JTE4</accession>
<dbReference type="InterPro" id="IPR046357">
    <property type="entry name" value="PPIase_dom_sf"/>
</dbReference>
<dbReference type="EMBL" id="MRZV01001283">
    <property type="protein sequence ID" value="PIK39047.1"/>
    <property type="molecule type" value="Genomic_DNA"/>
</dbReference>
<dbReference type="Proteomes" id="UP000230750">
    <property type="component" value="Unassembled WGS sequence"/>
</dbReference>
<dbReference type="PANTHER" id="PTHR46674">
    <property type="entry name" value="INACTIVE PEPTIDYL-PROLYL CIS-TRANS ISOMERASE FKBP6"/>
    <property type="match status" value="1"/>
</dbReference>
<evidence type="ECO:0000256" key="2">
    <source>
        <dbReference type="ARBA" id="ARBA00022737"/>
    </source>
</evidence>
<sequence>MEDISSDGQGGVWKMVVNNGTGPVVPNGYRIQVHYNSYLEYSDEPMDSTRLRSETKKFILGNGEVIEGMELAISTMRQGELSKFLIAPEFAYGKYGCGKRIPPDSEILMEIELISFSSRPSAADFEGAIKKVRTEKEEGNRYFKQNEIRKAENKYVKALKFLDSLRLRDEEDEKEMRRLKLKLCLNIALTSIKLGQGRHVISQAKRALEIDPQSDKALYRLAKGFRLIKEFDRAEFYLTRASKLCPNDYHINAEKQELAQAKQQFKFLETESYSRMFKDMNINDTKPKDKPIPSSTSSPAAPEFQKSVEENLSKFLKQTDVEEMPVFQLNQMSEGERLFVENKARELGLEARYVQKMDEKCLRIGKKKTPDE</sequence>
<comment type="similarity">
    <text evidence="1">Belongs to the FKBP6 family.</text>
</comment>
<feature type="domain" description="PPIase FKBP-type" evidence="6">
    <location>
        <begin position="28"/>
        <end position="117"/>
    </location>
</feature>
<comment type="caution">
    <text evidence="7">The sequence shown here is derived from an EMBL/GenBank/DDBJ whole genome shotgun (WGS) entry which is preliminary data.</text>
</comment>
<dbReference type="GO" id="GO:0003755">
    <property type="term" value="F:peptidyl-prolyl cis-trans isomerase activity"/>
    <property type="evidence" value="ECO:0007669"/>
    <property type="project" value="UniProtKB-KW"/>
</dbReference>
<evidence type="ECO:0000256" key="5">
    <source>
        <dbReference type="SAM" id="MobiDB-lite"/>
    </source>
</evidence>
<evidence type="ECO:0000256" key="3">
    <source>
        <dbReference type="ARBA" id="ARBA00022803"/>
    </source>
</evidence>
<dbReference type="SUPFAM" id="SSF54534">
    <property type="entry name" value="FKBP-like"/>
    <property type="match status" value="1"/>
</dbReference>
<dbReference type="InterPro" id="IPR001179">
    <property type="entry name" value="PPIase_FKBP_dom"/>
</dbReference>
<evidence type="ECO:0000313" key="8">
    <source>
        <dbReference type="Proteomes" id="UP000230750"/>
    </source>
</evidence>
<evidence type="ECO:0000256" key="1">
    <source>
        <dbReference type="ARBA" id="ARBA00009648"/>
    </source>
</evidence>
<evidence type="ECO:0000256" key="4">
    <source>
        <dbReference type="PROSITE-ProRule" id="PRU00277"/>
    </source>
</evidence>
<protein>
    <recommendedName>
        <fullName evidence="4">peptidylprolyl isomerase</fullName>
        <ecNumber evidence="4">5.2.1.8</ecNumber>
    </recommendedName>
</protein>
<gene>
    <name evidence="7" type="ORF">BSL78_24115</name>
</gene>
<dbReference type="InterPro" id="IPR011990">
    <property type="entry name" value="TPR-like_helical_dom_sf"/>
</dbReference>
<dbReference type="InterPro" id="IPR042282">
    <property type="entry name" value="FKBP6/shu"/>
</dbReference>
<feature type="compositionally biased region" description="Low complexity" evidence="5">
    <location>
        <begin position="292"/>
        <end position="302"/>
    </location>
</feature>
<dbReference type="STRING" id="307972.A0A2G8JTE4"/>
<comment type="catalytic activity">
    <reaction evidence="4">
        <text>[protein]-peptidylproline (omega=180) = [protein]-peptidylproline (omega=0)</text>
        <dbReference type="Rhea" id="RHEA:16237"/>
        <dbReference type="Rhea" id="RHEA-COMP:10747"/>
        <dbReference type="Rhea" id="RHEA-COMP:10748"/>
        <dbReference type="ChEBI" id="CHEBI:83833"/>
        <dbReference type="ChEBI" id="CHEBI:83834"/>
        <dbReference type="EC" id="5.2.1.8"/>
    </reaction>
</comment>
<keyword evidence="8" id="KW-1185">Reference proteome</keyword>
<dbReference type="EC" id="5.2.1.8" evidence="4"/>
<dbReference type="OrthoDB" id="8116123at2759"/>
<dbReference type="Gene3D" id="3.10.50.40">
    <property type="match status" value="1"/>
</dbReference>
<dbReference type="SMART" id="SM00028">
    <property type="entry name" value="TPR"/>
    <property type="match status" value="3"/>
</dbReference>
<dbReference type="Gene3D" id="1.25.40.10">
    <property type="entry name" value="Tetratricopeptide repeat domain"/>
    <property type="match status" value="1"/>
</dbReference>
<dbReference type="PROSITE" id="PS50059">
    <property type="entry name" value="FKBP_PPIASE"/>
    <property type="match status" value="1"/>
</dbReference>